<protein>
    <submittedName>
        <fullName evidence="1">Uncharacterized protein</fullName>
    </submittedName>
</protein>
<evidence type="ECO:0000313" key="1">
    <source>
        <dbReference type="EMBL" id="KAH7155627.1"/>
    </source>
</evidence>
<comment type="caution">
    <text evidence="1">The sequence shown here is derived from an EMBL/GenBank/DDBJ whole genome shotgun (WGS) entry which is preliminary data.</text>
</comment>
<sequence>MRSWALWTLPYKLLLSDPSQSRALRAWPQQSLAAGCIDEHLEWDGDITRIFVEAHPGHGTPTAFCSVAGTQLPKSTYRPILPIRAGCVKPPPNQQT</sequence>
<accession>A0A9P9J7U4</accession>
<organism evidence="1 2">
    <name type="scientific">Dactylonectria estremocensis</name>
    <dbReference type="NCBI Taxonomy" id="1079267"/>
    <lineage>
        <taxon>Eukaryota</taxon>
        <taxon>Fungi</taxon>
        <taxon>Dikarya</taxon>
        <taxon>Ascomycota</taxon>
        <taxon>Pezizomycotina</taxon>
        <taxon>Sordariomycetes</taxon>
        <taxon>Hypocreomycetidae</taxon>
        <taxon>Hypocreales</taxon>
        <taxon>Nectriaceae</taxon>
        <taxon>Dactylonectria</taxon>
    </lineage>
</organism>
<dbReference type="Proteomes" id="UP000717696">
    <property type="component" value="Unassembled WGS sequence"/>
</dbReference>
<keyword evidence="2" id="KW-1185">Reference proteome</keyword>
<name>A0A9P9J7U4_9HYPO</name>
<reference evidence="1" key="1">
    <citation type="journal article" date="2021" name="Nat. Commun.">
        <title>Genetic determinants of endophytism in the Arabidopsis root mycobiome.</title>
        <authorList>
            <person name="Mesny F."/>
            <person name="Miyauchi S."/>
            <person name="Thiergart T."/>
            <person name="Pickel B."/>
            <person name="Atanasova L."/>
            <person name="Karlsson M."/>
            <person name="Huettel B."/>
            <person name="Barry K.W."/>
            <person name="Haridas S."/>
            <person name="Chen C."/>
            <person name="Bauer D."/>
            <person name="Andreopoulos W."/>
            <person name="Pangilinan J."/>
            <person name="LaButti K."/>
            <person name="Riley R."/>
            <person name="Lipzen A."/>
            <person name="Clum A."/>
            <person name="Drula E."/>
            <person name="Henrissat B."/>
            <person name="Kohler A."/>
            <person name="Grigoriev I.V."/>
            <person name="Martin F.M."/>
            <person name="Hacquard S."/>
        </authorList>
    </citation>
    <scope>NUCLEOTIDE SEQUENCE</scope>
    <source>
        <strain evidence="1">MPI-CAGE-AT-0021</strain>
    </source>
</reference>
<dbReference type="AlphaFoldDB" id="A0A9P9J7U4"/>
<gene>
    <name evidence="1" type="ORF">B0J13DRAFT_546007</name>
</gene>
<proteinExistence type="predicted"/>
<dbReference type="EMBL" id="JAGMUU010000004">
    <property type="protein sequence ID" value="KAH7155627.1"/>
    <property type="molecule type" value="Genomic_DNA"/>
</dbReference>
<evidence type="ECO:0000313" key="2">
    <source>
        <dbReference type="Proteomes" id="UP000717696"/>
    </source>
</evidence>